<keyword evidence="2" id="KW-1185">Reference proteome</keyword>
<comment type="caution">
    <text evidence="1">The sequence shown here is derived from an EMBL/GenBank/DDBJ whole genome shotgun (WGS) entry which is preliminary data.</text>
</comment>
<dbReference type="EMBL" id="JAJJMA010087608">
    <property type="protein sequence ID" value="MCL7029185.1"/>
    <property type="molecule type" value="Genomic_DNA"/>
</dbReference>
<proteinExistence type="predicted"/>
<gene>
    <name evidence="1" type="ORF">MKW94_005101</name>
</gene>
<protein>
    <submittedName>
        <fullName evidence="1">Uncharacterized protein</fullName>
    </submittedName>
</protein>
<accession>A0AA41S596</accession>
<reference evidence="1" key="1">
    <citation type="submission" date="2022-03" db="EMBL/GenBank/DDBJ databases">
        <title>A functionally conserved STORR gene fusion in Papaver species that diverged 16.8 million years ago.</title>
        <authorList>
            <person name="Catania T."/>
        </authorList>
    </citation>
    <scope>NUCLEOTIDE SEQUENCE</scope>
    <source>
        <strain evidence="1">S-191538</strain>
    </source>
</reference>
<evidence type="ECO:0000313" key="2">
    <source>
        <dbReference type="Proteomes" id="UP001177140"/>
    </source>
</evidence>
<sequence>MSDISHAAEFLPGSTLLQLLTTLISDASVESILRSRAIMICGRLLSSEGLSCLDES</sequence>
<evidence type="ECO:0000313" key="1">
    <source>
        <dbReference type="EMBL" id="MCL7029185.1"/>
    </source>
</evidence>
<dbReference type="AlphaFoldDB" id="A0AA41S596"/>
<feature type="non-terminal residue" evidence="1">
    <location>
        <position position="1"/>
    </location>
</feature>
<name>A0AA41S596_PAPNU</name>
<organism evidence="1 2">
    <name type="scientific">Papaver nudicaule</name>
    <name type="common">Iceland poppy</name>
    <dbReference type="NCBI Taxonomy" id="74823"/>
    <lineage>
        <taxon>Eukaryota</taxon>
        <taxon>Viridiplantae</taxon>
        <taxon>Streptophyta</taxon>
        <taxon>Embryophyta</taxon>
        <taxon>Tracheophyta</taxon>
        <taxon>Spermatophyta</taxon>
        <taxon>Magnoliopsida</taxon>
        <taxon>Ranunculales</taxon>
        <taxon>Papaveraceae</taxon>
        <taxon>Papaveroideae</taxon>
        <taxon>Papaver</taxon>
    </lineage>
</organism>
<dbReference type="Proteomes" id="UP001177140">
    <property type="component" value="Unassembled WGS sequence"/>
</dbReference>